<gene>
    <name evidence="3" type="ORF">Dxin01_01088</name>
</gene>
<reference evidence="3 4" key="1">
    <citation type="submission" date="2024-02" db="EMBL/GenBank/DDBJ databases">
        <title>Deinococcus xinjiangensis NBRC 107630.</title>
        <authorList>
            <person name="Ichikawa N."/>
            <person name="Katano-Makiyama Y."/>
            <person name="Hidaka K."/>
        </authorList>
    </citation>
    <scope>NUCLEOTIDE SEQUENCE [LARGE SCALE GENOMIC DNA]</scope>
    <source>
        <strain evidence="3 4">NBRC 107630</strain>
    </source>
</reference>
<dbReference type="Pfam" id="PF01337">
    <property type="entry name" value="Barstar"/>
    <property type="match status" value="1"/>
</dbReference>
<evidence type="ECO:0000256" key="1">
    <source>
        <dbReference type="ARBA" id="ARBA00006845"/>
    </source>
</evidence>
<dbReference type="SUPFAM" id="SSF52038">
    <property type="entry name" value="Barstar-related"/>
    <property type="match status" value="1"/>
</dbReference>
<sequence>MIQVFDEVPNGIQQAPHDCRITAAGYQVALREVDLTVVRDKEALMMAFLSGLALTQSFGRNWDALYDVLTDPEQFSGRLAVVLYDYTHFKKKNAKLCAEMDGVLLDAQKAAAEEGRLLWLLAQERESAGR</sequence>
<organism evidence="3 4">
    <name type="scientific">Deinococcus xinjiangensis</name>
    <dbReference type="NCBI Taxonomy" id="457454"/>
    <lineage>
        <taxon>Bacteria</taxon>
        <taxon>Thermotogati</taxon>
        <taxon>Deinococcota</taxon>
        <taxon>Deinococci</taxon>
        <taxon>Deinococcales</taxon>
        <taxon>Deinococcaceae</taxon>
        <taxon>Deinococcus</taxon>
    </lineage>
</organism>
<comment type="caution">
    <text evidence="3">The sequence shown here is derived from an EMBL/GenBank/DDBJ whole genome shotgun (WGS) entry which is preliminary data.</text>
</comment>
<proteinExistence type="inferred from homology"/>
<evidence type="ECO:0000313" key="4">
    <source>
        <dbReference type="Proteomes" id="UP001458946"/>
    </source>
</evidence>
<evidence type="ECO:0000259" key="2">
    <source>
        <dbReference type="Pfam" id="PF01337"/>
    </source>
</evidence>
<dbReference type="EMBL" id="BAABRN010000008">
    <property type="protein sequence ID" value="GAA5501356.1"/>
    <property type="molecule type" value="Genomic_DNA"/>
</dbReference>
<protein>
    <recommendedName>
        <fullName evidence="2">Barstar (barnase inhibitor) domain-containing protein</fullName>
    </recommendedName>
</protein>
<accession>A0ABP9V9J4</accession>
<name>A0ABP9V9J4_9DEIO</name>
<dbReference type="InterPro" id="IPR000468">
    <property type="entry name" value="Barstar"/>
</dbReference>
<dbReference type="RefSeq" id="WP_353541329.1">
    <property type="nucleotide sequence ID" value="NZ_BAABRN010000008.1"/>
</dbReference>
<dbReference type="Proteomes" id="UP001458946">
    <property type="component" value="Unassembled WGS sequence"/>
</dbReference>
<dbReference type="Gene3D" id="3.30.370.10">
    <property type="entry name" value="Barstar-like"/>
    <property type="match status" value="1"/>
</dbReference>
<dbReference type="InterPro" id="IPR035905">
    <property type="entry name" value="Barstar-like_sf"/>
</dbReference>
<comment type="similarity">
    <text evidence="1">Belongs to the barstar family.</text>
</comment>
<keyword evidence="4" id="KW-1185">Reference proteome</keyword>
<feature type="domain" description="Barstar (barnase inhibitor)" evidence="2">
    <location>
        <begin position="30"/>
        <end position="121"/>
    </location>
</feature>
<evidence type="ECO:0000313" key="3">
    <source>
        <dbReference type="EMBL" id="GAA5501356.1"/>
    </source>
</evidence>